<feature type="region of interest" description="Disordered" evidence="1">
    <location>
        <begin position="1"/>
        <end position="21"/>
    </location>
</feature>
<organism evidence="2">
    <name type="scientific">marine metagenome</name>
    <dbReference type="NCBI Taxonomy" id="408172"/>
    <lineage>
        <taxon>unclassified sequences</taxon>
        <taxon>metagenomes</taxon>
        <taxon>ecological metagenomes</taxon>
    </lineage>
</organism>
<feature type="compositionally biased region" description="Polar residues" evidence="1">
    <location>
        <begin position="1"/>
        <end position="15"/>
    </location>
</feature>
<name>A0A382ZDU8_9ZZZZ</name>
<evidence type="ECO:0000256" key="1">
    <source>
        <dbReference type="SAM" id="MobiDB-lite"/>
    </source>
</evidence>
<reference evidence="2" key="1">
    <citation type="submission" date="2018-05" db="EMBL/GenBank/DDBJ databases">
        <authorList>
            <person name="Lanie J.A."/>
            <person name="Ng W.-L."/>
            <person name="Kazmierczak K.M."/>
            <person name="Andrzejewski T.M."/>
            <person name="Davidsen T.M."/>
            <person name="Wayne K.J."/>
            <person name="Tettelin H."/>
            <person name="Glass J.I."/>
            <person name="Rusch D."/>
            <person name="Podicherti R."/>
            <person name="Tsui H.-C.T."/>
            <person name="Winkler M.E."/>
        </authorList>
    </citation>
    <scope>NUCLEOTIDE SEQUENCE</scope>
</reference>
<dbReference type="AlphaFoldDB" id="A0A382ZDU8"/>
<accession>A0A382ZDU8</accession>
<gene>
    <name evidence="2" type="ORF">METZ01_LOCUS446437</name>
</gene>
<dbReference type="EMBL" id="UINC01183043">
    <property type="protein sequence ID" value="SVD93583.1"/>
    <property type="molecule type" value="Genomic_DNA"/>
</dbReference>
<evidence type="ECO:0000313" key="2">
    <source>
        <dbReference type="EMBL" id="SVD93583.1"/>
    </source>
</evidence>
<sequence>MSPSIPYRSATTTQGRRMAGARALWRATGMRTE</sequence>
<proteinExistence type="predicted"/>
<protein>
    <submittedName>
        <fullName evidence="2">Uncharacterized protein</fullName>
    </submittedName>
</protein>